<organism evidence="1 2">
    <name type="scientific">Trichonephila clavipes</name>
    <name type="common">Golden silk orbweaver</name>
    <name type="synonym">Nephila clavipes</name>
    <dbReference type="NCBI Taxonomy" id="2585209"/>
    <lineage>
        <taxon>Eukaryota</taxon>
        <taxon>Metazoa</taxon>
        <taxon>Ecdysozoa</taxon>
        <taxon>Arthropoda</taxon>
        <taxon>Chelicerata</taxon>
        <taxon>Arachnida</taxon>
        <taxon>Araneae</taxon>
        <taxon>Araneomorphae</taxon>
        <taxon>Entelegynae</taxon>
        <taxon>Araneoidea</taxon>
        <taxon>Nephilidae</taxon>
        <taxon>Trichonephila</taxon>
    </lineage>
</organism>
<dbReference type="Proteomes" id="UP000887159">
    <property type="component" value="Unassembled WGS sequence"/>
</dbReference>
<proteinExistence type="predicted"/>
<sequence>MPPNTSEYTWSTCSLNQWVRKSCGQNHECRGLENISPPLQFHAKIVEVEIGGAVIYRPLGEFRRANLYCHLHGAQGQRQAYS</sequence>
<comment type="caution">
    <text evidence="1">The sequence shown here is derived from an EMBL/GenBank/DDBJ whole genome shotgun (WGS) entry which is preliminary data.</text>
</comment>
<reference evidence="1" key="1">
    <citation type="submission" date="2020-08" db="EMBL/GenBank/DDBJ databases">
        <title>Multicomponent nature underlies the extraordinary mechanical properties of spider dragline silk.</title>
        <authorList>
            <person name="Kono N."/>
            <person name="Nakamura H."/>
            <person name="Mori M."/>
            <person name="Yoshida Y."/>
            <person name="Ohtoshi R."/>
            <person name="Malay A.D."/>
            <person name="Moran D.A.P."/>
            <person name="Tomita M."/>
            <person name="Numata K."/>
            <person name="Arakawa K."/>
        </authorList>
    </citation>
    <scope>NUCLEOTIDE SEQUENCE</scope>
</reference>
<accession>A0A8X6UXA5</accession>
<keyword evidence="2" id="KW-1185">Reference proteome</keyword>
<evidence type="ECO:0000313" key="1">
    <source>
        <dbReference type="EMBL" id="GFX91258.1"/>
    </source>
</evidence>
<dbReference type="EMBL" id="BMAU01021123">
    <property type="protein sequence ID" value="GFX91258.1"/>
    <property type="molecule type" value="Genomic_DNA"/>
</dbReference>
<dbReference type="AlphaFoldDB" id="A0A8X6UXA5"/>
<evidence type="ECO:0000313" key="2">
    <source>
        <dbReference type="Proteomes" id="UP000887159"/>
    </source>
</evidence>
<protein>
    <submittedName>
        <fullName evidence="1">Uncharacterized protein</fullName>
    </submittedName>
</protein>
<gene>
    <name evidence="1" type="ORF">TNCV_1246731</name>
</gene>
<name>A0A8X6UXA5_TRICX</name>